<organism evidence="1">
    <name type="scientific">Picea sitchensis</name>
    <name type="common">Sitka spruce</name>
    <name type="synonym">Pinus sitchensis</name>
    <dbReference type="NCBI Taxonomy" id="3332"/>
    <lineage>
        <taxon>Eukaryota</taxon>
        <taxon>Viridiplantae</taxon>
        <taxon>Streptophyta</taxon>
        <taxon>Embryophyta</taxon>
        <taxon>Tracheophyta</taxon>
        <taxon>Spermatophyta</taxon>
        <taxon>Pinopsida</taxon>
        <taxon>Pinidae</taxon>
        <taxon>Conifers I</taxon>
        <taxon>Pinales</taxon>
        <taxon>Pinaceae</taxon>
        <taxon>Picea</taxon>
    </lineage>
</organism>
<dbReference type="EMBL" id="MK697702">
    <property type="protein sequence ID" value="QHR91384.1"/>
    <property type="molecule type" value="Genomic_DNA"/>
</dbReference>
<gene>
    <name evidence="1" type="primary">orf05450</name>
    <name evidence="1" type="ORF">Q903MT_gene5418</name>
</gene>
<accession>A0A6B9XQL4</accession>
<proteinExistence type="predicted"/>
<evidence type="ECO:0000313" key="1">
    <source>
        <dbReference type="EMBL" id="QHR91384.1"/>
    </source>
</evidence>
<reference evidence="1" key="1">
    <citation type="submission" date="2019-03" db="EMBL/GenBank/DDBJ databases">
        <title>Largest Complete Mitochondrial Genome of a Gymnosperm, Sitka Spruce (Picea sitchensis), Indicates Complex Physical Structure.</title>
        <authorList>
            <person name="Jackman S.D."/>
            <person name="Coombe L."/>
            <person name="Warren R."/>
            <person name="Kirk H."/>
            <person name="Trinh E."/>
            <person name="McLeod T."/>
            <person name="Pleasance S."/>
            <person name="Pandoh P."/>
            <person name="Zhao Y."/>
            <person name="Coope R."/>
            <person name="Bousquet J."/>
            <person name="Bohlmann J.C."/>
            <person name="Jones S.J.M."/>
            <person name="Birol I."/>
        </authorList>
    </citation>
    <scope>NUCLEOTIDE SEQUENCE</scope>
    <source>
        <strain evidence="1">Q903</strain>
    </source>
</reference>
<keyword evidence="1" id="KW-0496">Mitochondrion</keyword>
<name>A0A6B9XQL4_PICSI</name>
<protein>
    <submittedName>
        <fullName evidence="1">Uncharacterized protein</fullName>
    </submittedName>
</protein>
<dbReference type="AlphaFoldDB" id="A0A6B9XQL4"/>
<sequence>MNARMPIELEVKTLRTASQLGMNLTEAQEERLTTLQALDEFRRAASQNSLLISEQRRRWHDRTIRKTTFSPGKWALVYDSKFGYFSGKFKTRWLGPYEILEVFDNGTVKLKAFGDERKDVVINGFRLRLYNPALSKEEWIERLGVPSPSLISEPEL</sequence>
<geneLocation type="mitochondrion" evidence="1"/>